<keyword evidence="4" id="KW-1133">Transmembrane helix</keyword>
<comment type="subcellular location">
    <subcellularLocation>
        <location evidence="1">Membrane</location>
        <topology evidence="1">Multi-pass membrane protein</topology>
    </subcellularLocation>
</comment>
<keyword evidence="7" id="KW-1185">Reference proteome</keyword>
<feature type="transmembrane region" description="Helical" evidence="4">
    <location>
        <begin position="171"/>
        <end position="192"/>
    </location>
</feature>
<feature type="transmembrane region" description="Helical" evidence="4">
    <location>
        <begin position="401"/>
        <end position="421"/>
    </location>
</feature>
<organism evidence="6 7">
    <name type="scientific">Botrytis galanthina</name>
    <dbReference type="NCBI Taxonomy" id="278940"/>
    <lineage>
        <taxon>Eukaryota</taxon>
        <taxon>Fungi</taxon>
        <taxon>Dikarya</taxon>
        <taxon>Ascomycota</taxon>
        <taxon>Pezizomycotina</taxon>
        <taxon>Leotiomycetes</taxon>
        <taxon>Helotiales</taxon>
        <taxon>Sclerotiniaceae</taxon>
        <taxon>Botrytis</taxon>
    </lineage>
</organism>
<dbReference type="Gene3D" id="1.20.1250.20">
    <property type="entry name" value="MFS general substrate transporter like domains"/>
    <property type="match status" value="2"/>
</dbReference>
<dbReference type="InterPro" id="IPR011701">
    <property type="entry name" value="MFS"/>
</dbReference>
<feature type="transmembrane region" description="Helical" evidence="4">
    <location>
        <begin position="303"/>
        <end position="327"/>
    </location>
</feature>
<gene>
    <name evidence="6" type="ORF">BGAL_0252g00050</name>
</gene>
<dbReference type="AlphaFoldDB" id="A0A4S8QT10"/>
<feature type="transmembrane region" description="Helical" evidence="4">
    <location>
        <begin position="230"/>
        <end position="250"/>
    </location>
</feature>
<dbReference type="SUPFAM" id="SSF103473">
    <property type="entry name" value="MFS general substrate transporter"/>
    <property type="match status" value="1"/>
</dbReference>
<evidence type="ECO:0000256" key="4">
    <source>
        <dbReference type="SAM" id="Phobius"/>
    </source>
</evidence>
<feature type="transmembrane region" description="Helical" evidence="4">
    <location>
        <begin position="363"/>
        <end position="389"/>
    </location>
</feature>
<name>A0A4S8QT10_9HELO</name>
<dbReference type="GO" id="GO:0016020">
    <property type="term" value="C:membrane"/>
    <property type="evidence" value="ECO:0007669"/>
    <property type="project" value="UniProtKB-SubCell"/>
</dbReference>
<dbReference type="Proteomes" id="UP000308671">
    <property type="component" value="Unassembled WGS sequence"/>
</dbReference>
<dbReference type="InterPro" id="IPR050327">
    <property type="entry name" value="Proton-linked_MCT"/>
</dbReference>
<dbReference type="GO" id="GO:0022857">
    <property type="term" value="F:transmembrane transporter activity"/>
    <property type="evidence" value="ECO:0007669"/>
    <property type="project" value="InterPro"/>
</dbReference>
<dbReference type="OrthoDB" id="6509908at2759"/>
<dbReference type="InterPro" id="IPR036259">
    <property type="entry name" value="MFS_trans_sf"/>
</dbReference>
<dbReference type="PANTHER" id="PTHR11360">
    <property type="entry name" value="MONOCARBOXYLATE TRANSPORTER"/>
    <property type="match status" value="1"/>
</dbReference>
<feature type="transmembrane region" description="Helical" evidence="4">
    <location>
        <begin position="199"/>
        <end position="218"/>
    </location>
</feature>
<feature type="transmembrane region" description="Helical" evidence="4">
    <location>
        <begin position="271"/>
        <end position="291"/>
    </location>
</feature>
<dbReference type="PROSITE" id="PS50850">
    <property type="entry name" value="MFS"/>
    <property type="match status" value="1"/>
</dbReference>
<comment type="similarity">
    <text evidence="2">Belongs to the major facilitator superfamily. Monocarboxylate porter (TC 2.A.1.13) family.</text>
</comment>
<proteinExistence type="inferred from homology"/>
<feature type="region of interest" description="Disordered" evidence="3">
    <location>
        <begin position="1"/>
        <end position="22"/>
    </location>
</feature>
<reference evidence="6 7" key="1">
    <citation type="submission" date="2017-12" db="EMBL/GenBank/DDBJ databases">
        <title>Comparative genomics of Botrytis spp.</title>
        <authorList>
            <person name="Valero-Jimenez C.A."/>
            <person name="Tapia P."/>
            <person name="Veloso J."/>
            <person name="Silva-Moreno E."/>
            <person name="Staats M."/>
            <person name="Valdes J.H."/>
            <person name="Van Kan J.A.L."/>
        </authorList>
    </citation>
    <scope>NUCLEOTIDE SEQUENCE [LARGE SCALE GENOMIC DNA]</scope>
    <source>
        <strain evidence="6 7">MUCL435</strain>
    </source>
</reference>
<evidence type="ECO:0000259" key="5">
    <source>
        <dbReference type="PROSITE" id="PS50850"/>
    </source>
</evidence>
<dbReference type="PANTHER" id="PTHR11360:SF234">
    <property type="entry name" value="MFS-TYPE TRANSPORTER DBAD-RELATED"/>
    <property type="match status" value="1"/>
</dbReference>
<feature type="transmembrane region" description="Helical" evidence="4">
    <location>
        <begin position="427"/>
        <end position="447"/>
    </location>
</feature>
<evidence type="ECO:0000256" key="3">
    <source>
        <dbReference type="SAM" id="MobiDB-lite"/>
    </source>
</evidence>
<evidence type="ECO:0000313" key="7">
    <source>
        <dbReference type="Proteomes" id="UP000308671"/>
    </source>
</evidence>
<evidence type="ECO:0000313" key="6">
    <source>
        <dbReference type="EMBL" id="THV48373.1"/>
    </source>
</evidence>
<comment type="caution">
    <text evidence="6">The sequence shown here is derived from an EMBL/GenBank/DDBJ whole genome shotgun (WGS) entry which is preliminary data.</text>
</comment>
<feature type="transmembrane region" description="Helical" evidence="4">
    <location>
        <begin position="339"/>
        <end position="357"/>
    </location>
</feature>
<dbReference type="InterPro" id="IPR020846">
    <property type="entry name" value="MFS_dom"/>
</dbReference>
<feature type="transmembrane region" description="Helical" evidence="4">
    <location>
        <begin position="51"/>
        <end position="71"/>
    </location>
</feature>
<evidence type="ECO:0000256" key="2">
    <source>
        <dbReference type="ARBA" id="ARBA00006727"/>
    </source>
</evidence>
<dbReference type="Pfam" id="PF07690">
    <property type="entry name" value="MFS_1"/>
    <property type="match status" value="1"/>
</dbReference>
<accession>A0A4S8QT10</accession>
<evidence type="ECO:0000256" key="1">
    <source>
        <dbReference type="ARBA" id="ARBA00004141"/>
    </source>
</evidence>
<protein>
    <recommendedName>
        <fullName evidence="5">Major facilitator superfamily (MFS) profile domain-containing protein</fullName>
    </recommendedName>
</protein>
<feature type="transmembrane region" description="Helical" evidence="4">
    <location>
        <begin position="142"/>
        <end position="165"/>
    </location>
</feature>
<sequence>MDSSPSSPADGPEIQTTSKKLPEAGIIEPDAVSLAEKKQVPISPPVPDGGILAWIQCAAAFCIFFNTWGLLNSFGWYSDEPEKFTIDKIFDIGAFQAYYENYLLRNSSPSDISWIGTLQSSFILMGSVYSGPLYDQGYLRSLISFGSFMLVFGMFMTSLGTQYWHQILSQGLVMGLGLGCLFMPATAIVASYFTKRRGLAMGIASSGSTIGGILYPIIFSQLINRIHFGWTIRVIAFIMLSLSILPVLGMKMRSKPPAVRRIFDAQAWKEPVFTLYAMALFIGYTGMYIPYFYVQEFCLEKEIIIGSLNFYLLPIINAAGFFGRIFFGHLADNIGPLNAFGAASGVCSVLLFGWMGMMTEGSIIVFCILYGFFSAGIITLSANVVASVLTPDMRQFGVRLTMQLVPSALGLLIGNPIAGAILSHGWLGLQGFAASTVSVCTLLTIAARVSKVQVQQAPGKNV</sequence>
<keyword evidence="4" id="KW-0812">Transmembrane</keyword>
<dbReference type="EMBL" id="PQXL01000252">
    <property type="protein sequence ID" value="THV48373.1"/>
    <property type="molecule type" value="Genomic_DNA"/>
</dbReference>
<keyword evidence="4" id="KW-0472">Membrane</keyword>
<feature type="domain" description="Major facilitator superfamily (MFS) profile" evidence="5">
    <location>
        <begin position="52"/>
        <end position="458"/>
    </location>
</feature>